<accession>A0A3D8PQD1</accession>
<dbReference type="RefSeq" id="WP_115773355.1">
    <property type="nucleotide sequence ID" value="NZ_PIOC01000017.1"/>
</dbReference>
<proteinExistence type="inferred from homology"/>
<dbReference type="HAMAP" id="MF_01526">
    <property type="entry name" value="UPF0342"/>
    <property type="match status" value="1"/>
</dbReference>
<dbReference type="SUPFAM" id="SSF158622">
    <property type="entry name" value="YheA/YmcA-like"/>
    <property type="match status" value="1"/>
</dbReference>
<comment type="caution">
    <text evidence="2">The sequence shown here is derived from an EMBL/GenBank/DDBJ whole genome shotgun (WGS) entry which is preliminary data.</text>
</comment>
<evidence type="ECO:0000313" key="3">
    <source>
        <dbReference type="Proteomes" id="UP000257143"/>
    </source>
</evidence>
<gene>
    <name evidence="2" type="ORF">CWR48_11335</name>
</gene>
<dbReference type="Pfam" id="PF06133">
    <property type="entry name" value="Com_YlbF"/>
    <property type="match status" value="1"/>
</dbReference>
<comment type="similarity">
    <text evidence="1">Belongs to the UPF0342 family.</text>
</comment>
<keyword evidence="3" id="KW-1185">Reference proteome</keyword>
<reference evidence="3" key="1">
    <citation type="submission" date="2017-11" db="EMBL/GenBank/DDBJ databases">
        <authorList>
            <person name="Zhu W."/>
        </authorList>
    </citation>
    <scope>NUCLEOTIDE SEQUENCE [LARGE SCALE GENOMIC DNA]</scope>
    <source>
        <strain evidence="3">CAU 1183</strain>
    </source>
</reference>
<dbReference type="InterPro" id="IPR010368">
    <property type="entry name" value="Com_YlbF"/>
</dbReference>
<organism evidence="2 3">
    <name type="scientific">Oceanobacillus arenosus</name>
    <dbReference type="NCBI Taxonomy" id="1229153"/>
    <lineage>
        <taxon>Bacteria</taxon>
        <taxon>Bacillati</taxon>
        <taxon>Bacillota</taxon>
        <taxon>Bacilli</taxon>
        <taxon>Bacillales</taxon>
        <taxon>Bacillaceae</taxon>
        <taxon>Oceanobacillus</taxon>
    </lineage>
</organism>
<dbReference type="InterPro" id="IPR023378">
    <property type="entry name" value="YheA/YmcA-like_dom_sf"/>
</dbReference>
<evidence type="ECO:0000256" key="1">
    <source>
        <dbReference type="HAMAP-Rule" id="MF_01526"/>
    </source>
</evidence>
<dbReference type="OrthoDB" id="9811402at2"/>
<evidence type="ECO:0000313" key="2">
    <source>
        <dbReference type="EMBL" id="RDW18174.1"/>
    </source>
</evidence>
<sequence>MSNIHDNAHSLEKAIRESEEFQNLKTAFETVMKNSETKQMFDEFRDTQIRLQEKQMQGLEITEEEIETARKVVEQVQANQDISTLMAEEQHVNELINEISRIITSPLEDLYGNPNNLN</sequence>
<dbReference type="Gene3D" id="1.20.1500.10">
    <property type="entry name" value="YheA/YmcA-like"/>
    <property type="match status" value="1"/>
</dbReference>
<dbReference type="Proteomes" id="UP000257143">
    <property type="component" value="Unassembled WGS sequence"/>
</dbReference>
<protein>
    <recommendedName>
        <fullName evidence="1">UPF0342 protein CWR48_11335</fullName>
    </recommendedName>
</protein>
<dbReference type="AlphaFoldDB" id="A0A3D8PQD1"/>
<dbReference type="EMBL" id="PIOC01000017">
    <property type="protein sequence ID" value="RDW18174.1"/>
    <property type="molecule type" value="Genomic_DNA"/>
</dbReference>
<name>A0A3D8PQD1_9BACI</name>